<name>A0A3G4ZX38_9VIRU</name>
<organism evidence="1">
    <name type="scientific">Faunusvirus sp</name>
    <dbReference type="NCBI Taxonomy" id="2487766"/>
    <lineage>
        <taxon>Viruses</taxon>
        <taxon>Varidnaviria</taxon>
        <taxon>Bamfordvirae</taxon>
        <taxon>Nucleocytoviricota</taxon>
        <taxon>Megaviricetes</taxon>
        <taxon>Imitervirales</taxon>
        <taxon>Mimiviridae</taxon>
    </lineage>
</organism>
<sequence length="270" mass="31178">MSSIVDELLKLIPKSEFKSNELMILFETIDYVITNTSVLNEFTDDVSTYCVVLDKKKNELFVMLKFLDQYYSEKVPLGKIKNIENVEATIFAPEMLENGSVALKNAKARIILSEITNSTETATIDMYMTIRSLTVTFQQKILLLLNFKDFISKYNRTNLLPTINRIDEMLKDMTLNKKSVYITLNFEKLSDLEKSFVHGYVLTKDDIITLNLSSSKFIKQYCKELKRSNGNIIIYNGVANEKLCRYNLHENLNSCGIEHDMHNGQLIVYQ</sequence>
<gene>
    <name evidence="1" type="ORF">Faunusvirus15_6</name>
</gene>
<reference evidence="1" key="1">
    <citation type="submission" date="2018-10" db="EMBL/GenBank/DDBJ databases">
        <title>Hidden diversity of soil giant viruses.</title>
        <authorList>
            <person name="Schulz F."/>
            <person name="Alteio L."/>
            <person name="Goudeau D."/>
            <person name="Ryan E.M."/>
            <person name="Malmstrom R.R."/>
            <person name="Blanchard J."/>
            <person name="Woyke T."/>
        </authorList>
    </citation>
    <scope>NUCLEOTIDE SEQUENCE</scope>
    <source>
        <strain evidence="1">FNV1</strain>
    </source>
</reference>
<accession>A0A3G4ZX38</accession>
<dbReference type="EMBL" id="MK072146">
    <property type="protein sequence ID" value="AYV79455.1"/>
    <property type="molecule type" value="Genomic_DNA"/>
</dbReference>
<proteinExistence type="predicted"/>
<protein>
    <submittedName>
        <fullName evidence="1">Uncharacterized protein</fullName>
    </submittedName>
</protein>
<evidence type="ECO:0000313" key="1">
    <source>
        <dbReference type="EMBL" id="AYV79455.1"/>
    </source>
</evidence>